<sequence length="254" mass="28095">MSADIRKEGIPVFVDGQESRIQARAPRQDEAEGWSITTRPYRHRPEDALLDNLGSDSSCCCFLPGNRVTMADGSTRAIESIVAGDMVLTMTGPARVSARKTTRLGLTRKVIELRGIGDEVLFMTDDHPLWVSRQAQSGERRESWGTYNLHHLMYELRGSNDGNTLDAVVPLWFDLPEQVAHTSGWLHVRPVFHQVAAETEVFHLIVEGATSFVVEGFPVFSHSLHEQGKAGAWQGIRQDEQAVNFVSALSAATA</sequence>
<dbReference type="AlphaFoldDB" id="A0A3N7HWG9"/>
<dbReference type="OrthoDB" id="9131991at2"/>
<keyword evidence="2" id="KW-1185">Reference proteome</keyword>
<evidence type="ECO:0008006" key="3">
    <source>
        <dbReference type="Google" id="ProtNLM"/>
    </source>
</evidence>
<dbReference type="InterPro" id="IPR006141">
    <property type="entry name" value="Intein_N"/>
</dbReference>
<evidence type="ECO:0000313" key="1">
    <source>
        <dbReference type="EMBL" id="RQP26677.1"/>
    </source>
</evidence>
<dbReference type="SUPFAM" id="SSF51294">
    <property type="entry name" value="Hedgehog/intein (Hint) domain"/>
    <property type="match status" value="1"/>
</dbReference>
<dbReference type="RefSeq" id="WP_124539370.1">
    <property type="nucleotide sequence ID" value="NZ_QUSW01000001.1"/>
</dbReference>
<gene>
    <name evidence="1" type="ORF">DZC73_06690</name>
</gene>
<protein>
    <recommendedName>
        <fullName evidence="3">Hint domain-containing protein</fullName>
    </recommendedName>
</protein>
<evidence type="ECO:0000313" key="2">
    <source>
        <dbReference type="Proteomes" id="UP000267464"/>
    </source>
</evidence>
<comment type="caution">
    <text evidence="1">The sequence shown here is derived from an EMBL/GenBank/DDBJ whole genome shotgun (WGS) entry which is preliminary data.</text>
</comment>
<dbReference type="Gene3D" id="2.170.16.10">
    <property type="entry name" value="Hedgehog/Intein (Hint) domain"/>
    <property type="match status" value="1"/>
</dbReference>
<dbReference type="EMBL" id="QUSW01000001">
    <property type="protein sequence ID" value="RQP26677.1"/>
    <property type="molecule type" value="Genomic_DNA"/>
</dbReference>
<dbReference type="InterPro" id="IPR036844">
    <property type="entry name" value="Hint_dom_sf"/>
</dbReference>
<organism evidence="1 2">
    <name type="scientific">Piscinibacter terrae</name>
    <dbReference type="NCBI Taxonomy" id="2496871"/>
    <lineage>
        <taxon>Bacteria</taxon>
        <taxon>Pseudomonadati</taxon>
        <taxon>Pseudomonadota</taxon>
        <taxon>Betaproteobacteria</taxon>
        <taxon>Burkholderiales</taxon>
        <taxon>Sphaerotilaceae</taxon>
        <taxon>Piscinibacter</taxon>
    </lineage>
</organism>
<proteinExistence type="predicted"/>
<accession>A0A3N7HWG9</accession>
<reference evidence="1 2" key="1">
    <citation type="submission" date="2018-08" db="EMBL/GenBank/DDBJ databases">
        <authorList>
            <person name="Khan S.A."/>
            <person name="Jeon C.O."/>
            <person name="Chun B.H."/>
            <person name="Jeong S.E."/>
        </authorList>
    </citation>
    <scope>NUCLEOTIDE SEQUENCE [LARGE SCALE GENOMIC DNA]</scope>
    <source>
        <strain evidence="1 2">S-16</strain>
    </source>
</reference>
<reference evidence="1 2" key="2">
    <citation type="submission" date="2018-12" db="EMBL/GenBank/DDBJ databases">
        <title>Rhizobacter gummiphilus sp. nov., a rubber-degrading bacterium isolated from the soil of a botanical garden in Japan.</title>
        <authorList>
            <person name="Shunsuke S.S."/>
        </authorList>
    </citation>
    <scope>NUCLEOTIDE SEQUENCE [LARGE SCALE GENOMIC DNA]</scope>
    <source>
        <strain evidence="1 2">S-16</strain>
    </source>
</reference>
<dbReference type="PROSITE" id="PS50817">
    <property type="entry name" value="INTEIN_N_TER"/>
    <property type="match status" value="1"/>
</dbReference>
<dbReference type="Proteomes" id="UP000267464">
    <property type="component" value="Unassembled WGS sequence"/>
</dbReference>
<name>A0A3N7HWG9_9BURK</name>
<dbReference type="GO" id="GO:0016539">
    <property type="term" value="P:intein-mediated protein splicing"/>
    <property type="evidence" value="ECO:0007669"/>
    <property type="project" value="InterPro"/>
</dbReference>